<dbReference type="EMBL" id="MBTG01000046">
    <property type="protein sequence ID" value="OPH48275.1"/>
    <property type="molecule type" value="Genomic_DNA"/>
</dbReference>
<evidence type="ECO:0000256" key="1">
    <source>
        <dbReference type="ARBA" id="ARBA00022448"/>
    </source>
</evidence>
<keyword evidence="1" id="KW-0813">Transport</keyword>
<organism evidence="5 6">
    <name type="scientific">Paenibacillus ferrarius</name>
    <dbReference type="NCBI Taxonomy" id="1469647"/>
    <lineage>
        <taxon>Bacteria</taxon>
        <taxon>Bacillati</taxon>
        <taxon>Bacillota</taxon>
        <taxon>Bacilli</taxon>
        <taxon>Bacillales</taxon>
        <taxon>Paenibacillaceae</taxon>
        <taxon>Paenibacillus</taxon>
    </lineage>
</organism>
<accession>A0A1V4HA71</accession>
<dbReference type="RefSeq" id="WP_079419398.1">
    <property type="nucleotide sequence ID" value="NZ_MBTG01000046.1"/>
</dbReference>
<dbReference type="SUPFAM" id="SSF52540">
    <property type="entry name" value="P-loop containing nucleoside triphosphate hydrolases"/>
    <property type="match status" value="1"/>
</dbReference>
<dbReference type="InterPro" id="IPR051782">
    <property type="entry name" value="ABC_Transporter_VariousFunc"/>
</dbReference>
<dbReference type="PANTHER" id="PTHR42939">
    <property type="entry name" value="ABC TRANSPORTER ATP-BINDING PROTEIN ALBC-RELATED"/>
    <property type="match status" value="1"/>
</dbReference>
<comment type="caution">
    <text evidence="5">The sequence shown here is derived from an EMBL/GenBank/DDBJ whole genome shotgun (WGS) entry which is preliminary data.</text>
</comment>
<gene>
    <name evidence="5" type="ORF">BC351_38425</name>
</gene>
<dbReference type="AlphaFoldDB" id="A0A1V4HA71"/>
<dbReference type="OrthoDB" id="1689883at2"/>
<dbReference type="InterPro" id="IPR003593">
    <property type="entry name" value="AAA+_ATPase"/>
</dbReference>
<evidence type="ECO:0000256" key="3">
    <source>
        <dbReference type="ARBA" id="ARBA00022840"/>
    </source>
</evidence>
<dbReference type="Gene3D" id="3.40.50.300">
    <property type="entry name" value="P-loop containing nucleotide triphosphate hydrolases"/>
    <property type="match status" value="1"/>
</dbReference>
<dbReference type="CDD" id="cd03230">
    <property type="entry name" value="ABC_DR_subfamily_A"/>
    <property type="match status" value="1"/>
</dbReference>
<keyword evidence="3" id="KW-0067">ATP-binding</keyword>
<dbReference type="PROSITE" id="PS50893">
    <property type="entry name" value="ABC_TRANSPORTER_2"/>
    <property type="match status" value="1"/>
</dbReference>
<evidence type="ECO:0000259" key="4">
    <source>
        <dbReference type="PROSITE" id="PS50893"/>
    </source>
</evidence>
<dbReference type="PANTHER" id="PTHR42939:SF1">
    <property type="entry name" value="ABC TRANSPORTER ATP-BINDING PROTEIN ALBC-RELATED"/>
    <property type="match status" value="1"/>
</dbReference>
<sequence length="222" mass="25426">MNYELRNITKKYDKTVLDHISFRLAEGEVYGLLGRNGAGKTTLMKVISGMIPFDQGDILGNDKVDFFSLVYYVPETPVLLEYLSAFEMLNFVSRMHNKSWSKEQLYNFMDEQGITSYSNDLIINYSHGMKHQVSLAIAFLIKPKILLLDEPLVSLDPINIQHMRDQLINYARQGNVVVISTHMIPIAQRVSDEILILSNGKMTQVSNTFIDNELEKYVINNI</sequence>
<dbReference type="GO" id="GO:0005524">
    <property type="term" value="F:ATP binding"/>
    <property type="evidence" value="ECO:0007669"/>
    <property type="project" value="UniProtKB-KW"/>
</dbReference>
<dbReference type="Pfam" id="PF00005">
    <property type="entry name" value="ABC_tran"/>
    <property type="match status" value="1"/>
</dbReference>
<proteinExistence type="predicted"/>
<name>A0A1V4HA71_9BACL</name>
<dbReference type="GO" id="GO:0016887">
    <property type="term" value="F:ATP hydrolysis activity"/>
    <property type="evidence" value="ECO:0007669"/>
    <property type="project" value="InterPro"/>
</dbReference>
<dbReference type="Proteomes" id="UP000190626">
    <property type="component" value="Unassembled WGS sequence"/>
</dbReference>
<evidence type="ECO:0000313" key="5">
    <source>
        <dbReference type="EMBL" id="OPH48275.1"/>
    </source>
</evidence>
<dbReference type="InterPro" id="IPR003439">
    <property type="entry name" value="ABC_transporter-like_ATP-bd"/>
</dbReference>
<reference evidence="6" key="1">
    <citation type="submission" date="2016-07" db="EMBL/GenBank/DDBJ databases">
        <authorList>
            <person name="Florea S."/>
            <person name="Webb J.S."/>
            <person name="Jaromczyk J."/>
            <person name="Schardl C.L."/>
        </authorList>
    </citation>
    <scope>NUCLEOTIDE SEQUENCE [LARGE SCALE GENOMIC DNA]</scope>
    <source>
        <strain evidence="6">CY1</strain>
    </source>
</reference>
<evidence type="ECO:0000313" key="6">
    <source>
        <dbReference type="Proteomes" id="UP000190626"/>
    </source>
</evidence>
<dbReference type="STRING" id="1469647.BC351_38425"/>
<evidence type="ECO:0000256" key="2">
    <source>
        <dbReference type="ARBA" id="ARBA00022741"/>
    </source>
</evidence>
<feature type="domain" description="ABC transporter" evidence="4">
    <location>
        <begin position="3"/>
        <end position="222"/>
    </location>
</feature>
<keyword evidence="2" id="KW-0547">Nucleotide-binding</keyword>
<protein>
    <recommendedName>
        <fullName evidence="4">ABC transporter domain-containing protein</fullName>
    </recommendedName>
</protein>
<dbReference type="InterPro" id="IPR027417">
    <property type="entry name" value="P-loop_NTPase"/>
</dbReference>
<keyword evidence="6" id="KW-1185">Reference proteome</keyword>
<dbReference type="SMART" id="SM00382">
    <property type="entry name" value="AAA"/>
    <property type="match status" value="1"/>
</dbReference>